<dbReference type="AlphaFoldDB" id="A0A5N5FDK7"/>
<dbReference type="GO" id="GO:0000381">
    <property type="term" value="P:regulation of alternative mRNA splicing, via spliceosome"/>
    <property type="evidence" value="ECO:0007669"/>
    <property type="project" value="TreeGrafter"/>
</dbReference>
<proteinExistence type="predicted"/>
<evidence type="ECO:0000256" key="5">
    <source>
        <dbReference type="ARBA" id="ARBA00023187"/>
    </source>
</evidence>
<keyword evidence="5" id="KW-0508">mRNA splicing</keyword>
<dbReference type="InterPro" id="IPR022030">
    <property type="entry name" value="SF3A1_dom"/>
</dbReference>
<feature type="domain" description="Ubiquitin-like" evidence="8">
    <location>
        <begin position="580"/>
        <end position="634"/>
    </location>
</feature>
<comment type="caution">
    <text evidence="10">The sequence shown here is derived from an EMBL/GenBank/DDBJ whole genome shotgun (WGS) entry which is preliminary data.</text>
</comment>
<dbReference type="PANTHER" id="PTHR15316:SF1">
    <property type="entry name" value="SPLICING FACTOR 3A SUBUNIT 1"/>
    <property type="match status" value="1"/>
</dbReference>
<keyword evidence="11" id="KW-1185">Reference proteome</keyword>
<dbReference type="InterPro" id="IPR000626">
    <property type="entry name" value="Ubiquitin-like_dom"/>
</dbReference>
<dbReference type="Gene3D" id="1.10.10.790">
    <property type="entry name" value="Surp module"/>
    <property type="match status" value="2"/>
</dbReference>
<evidence type="ECO:0000256" key="6">
    <source>
        <dbReference type="ARBA" id="ARBA00023242"/>
    </source>
</evidence>
<evidence type="ECO:0000259" key="8">
    <source>
        <dbReference type="PROSITE" id="PS50053"/>
    </source>
</evidence>
<feature type="domain" description="SURP motif" evidence="9">
    <location>
        <begin position="158"/>
        <end position="200"/>
    </location>
</feature>
<organism evidence="10 11">
    <name type="scientific">Pyrus ussuriensis x Pyrus communis</name>
    <dbReference type="NCBI Taxonomy" id="2448454"/>
    <lineage>
        <taxon>Eukaryota</taxon>
        <taxon>Viridiplantae</taxon>
        <taxon>Streptophyta</taxon>
        <taxon>Embryophyta</taxon>
        <taxon>Tracheophyta</taxon>
        <taxon>Spermatophyta</taxon>
        <taxon>Magnoliopsida</taxon>
        <taxon>eudicotyledons</taxon>
        <taxon>Gunneridae</taxon>
        <taxon>Pentapetalae</taxon>
        <taxon>rosids</taxon>
        <taxon>fabids</taxon>
        <taxon>Rosales</taxon>
        <taxon>Rosaceae</taxon>
        <taxon>Amygdaloideae</taxon>
        <taxon>Maleae</taxon>
        <taxon>Pyrus</taxon>
    </lineage>
</organism>
<evidence type="ECO:0000256" key="3">
    <source>
        <dbReference type="ARBA" id="ARBA00022728"/>
    </source>
</evidence>
<evidence type="ECO:0000313" key="11">
    <source>
        <dbReference type="Proteomes" id="UP000327157"/>
    </source>
</evidence>
<dbReference type="InterPro" id="IPR035563">
    <property type="entry name" value="SF3As1_ubi"/>
</dbReference>
<dbReference type="InterPro" id="IPR029071">
    <property type="entry name" value="Ubiquitin-like_domsf"/>
</dbReference>
<dbReference type="GO" id="GO:0071013">
    <property type="term" value="C:catalytic step 2 spliceosome"/>
    <property type="evidence" value="ECO:0007669"/>
    <property type="project" value="TreeGrafter"/>
</dbReference>
<dbReference type="PROSITE" id="PS50128">
    <property type="entry name" value="SURP"/>
    <property type="match status" value="2"/>
</dbReference>
<dbReference type="OrthoDB" id="447637at2759"/>
<dbReference type="GO" id="GO:0071004">
    <property type="term" value="C:U2-type prespliceosome"/>
    <property type="evidence" value="ECO:0007669"/>
    <property type="project" value="TreeGrafter"/>
</dbReference>
<feature type="compositionally biased region" description="Basic and acidic residues" evidence="7">
    <location>
        <begin position="542"/>
        <end position="551"/>
    </location>
</feature>
<sequence length="637" mass="71706">MSLSKDPASDGSFTLAISESKTTSHTRIIGVIRPPQDIRTIVDKTAHFVAKNGPEFVKRIVAENSGNSKFDFLSSLSPYHAYYQHWLSEFRDRNQQHADSAAPELAAPPAPASDGGAGSPTPDPSAQFKTVQEAIETPEAEQYTVRIPEGITGEELDIVKLTAQFVARNGKSFLAGLTSREIKNSQFNFLKPGSVMFAFFTSLADAYSKVRSVADMETVLERCANRLEWEQSQEKERRKVEDEIERERIQMAMIDWFDFVVVETVDFVDNEDEYLPSPMTVEEVSRRIRVTDMEEDVVEFDKEIEMEMDDEEMQLVEEGLATKDVEEPMRVVKNWRRPEERIHAERDSTKYVVLPMSEYMRISLIDPKFKDQKERMFAKIRDTTLAQDDEISRNIMGLARTRPDIFGTTEEEVSNTVRVEIEKKKDEQEKQVIWDGHTGTIGFKQNYVLNNDARNLPGPTAPPPKLNVPSARTLLPPPGPTLNLPCVPLNTVPCFKPTQVPRACIPFPVPLPTMQLMPPPPLPQVMPPPPPPPEEACPPLPEEPKPKRQKLDNASGTCLHQSFCPSANEGNLKGQFLEITVQSLSESVVKLKEKISSEIQLRAKPGFLKDNLSLAYYNVGAGETLTLSVRERGGRKR</sequence>
<name>A0A5N5FDK7_9ROSA</name>
<evidence type="ECO:0000313" key="10">
    <source>
        <dbReference type="EMBL" id="KAB2600933.1"/>
    </source>
</evidence>
<dbReference type="Proteomes" id="UP000327157">
    <property type="component" value="Chromosome 10"/>
</dbReference>
<evidence type="ECO:0000256" key="2">
    <source>
        <dbReference type="ARBA" id="ARBA00022664"/>
    </source>
</evidence>
<comment type="subcellular location">
    <subcellularLocation>
        <location evidence="1">Nucleus</location>
    </subcellularLocation>
</comment>
<dbReference type="InterPro" id="IPR035967">
    <property type="entry name" value="SWAP/Surp_sf"/>
</dbReference>
<dbReference type="PROSITE" id="PS50053">
    <property type="entry name" value="UBIQUITIN_2"/>
    <property type="match status" value="1"/>
</dbReference>
<keyword evidence="3" id="KW-0747">Spliceosome</keyword>
<evidence type="ECO:0000256" key="7">
    <source>
        <dbReference type="SAM" id="MobiDB-lite"/>
    </source>
</evidence>
<feature type="region of interest" description="Disordered" evidence="7">
    <location>
        <begin position="520"/>
        <end position="552"/>
    </location>
</feature>
<feature type="compositionally biased region" description="Pro residues" evidence="7">
    <location>
        <begin position="520"/>
        <end position="541"/>
    </location>
</feature>
<reference evidence="11" key="2">
    <citation type="submission" date="2019-10" db="EMBL/GenBank/DDBJ databases">
        <title>A de novo genome assembly of a pear dwarfing rootstock.</title>
        <authorList>
            <person name="Wang F."/>
            <person name="Wang J."/>
            <person name="Li S."/>
            <person name="Zhang Y."/>
            <person name="Fang M."/>
            <person name="Ma L."/>
            <person name="Zhao Y."/>
            <person name="Jiang S."/>
        </authorList>
    </citation>
    <scope>NUCLEOTIDE SEQUENCE [LARGE SCALE GENOMIC DNA]</scope>
</reference>
<dbReference type="Pfam" id="PF12230">
    <property type="entry name" value="PRP21_like_P"/>
    <property type="match status" value="1"/>
</dbReference>
<evidence type="ECO:0000256" key="1">
    <source>
        <dbReference type="ARBA" id="ARBA00004123"/>
    </source>
</evidence>
<reference evidence="10 11" key="1">
    <citation type="submission" date="2019-09" db="EMBL/GenBank/DDBJ databases">
        <authorList>
            <person name="Ou C."/>
        </authorList>
    </citation>
    <scope>NUCLEOTIDE SEQUENCE [LARGE SCALE GENOMIC DNA]</scope>
    <source>
        <strain evidence="10">S2</strain>
        <tissue evidence="10">Leaf</tissue>
    </source>
</reference>
<accession>A0A5N5FDK7</accession>
<dbReference type="InterPro" id="IPR000061">
    <property type="entry name" value="Surp"/>
</dbReference>
<dbReference type="GO" id="GO:0045292">
    <property type="term" value="P:mRNA cis splicing, via spliceosome"/>
    <property type="evidence" value="ECO:0007669"/>
    <property type="project" value="InterPro"/>
</dbReference>
<dbReference type="Pfam" id="PF01805">
    <property type="entry name" value="Surp"/>
    <property type="match status" value="2"/>
</dbReference>
<keyword evidence="4" id="KW-0677">Repeat</keyword>
<dbReference type="EMBL" id="SMOL01000695">
    <property type="protein sequence ID" value="KAB2600933.1"/>
    <property type="molecule type" value="Genomic_DNA"/>
</dbReference>
<dbReference type="FunFam" id="1.10.10.790:FF:000002">
    <property type="entry name" value="Splicing factor 3A subunit 1"/>
    <property type="match status" value="1"/>
</dbReference>
<dbReference type="SUPFAM" id="SSF109905">
    <property type="entry name" value="Surp module (SWAP domain)"/>
    <property type="match status" value="2"/>
</dbReference>
<dbReference type="FunFam" id="1.10.10.790:FF:000001">
    <property type="entry name" value="Splicing factor 3a, subunit 1"/>
    <property type="match status" value="1"/>
</dbReference>
<dbReference type="SMART" id="SM00648">
    <property type="entry name" value="SWAP"/>
    <property type="match status" value="2"/>
</dbReference>
<reference evidence="10 11" key="3">
    <citation type="submission" date="2019-11" db="EMBL/GenBank/DDBJ databases">
        <title>A de novo genome assembly of a pear dwarfing rootstock.</title>
        <authorList>
            <person name="Wang F."/>
            <person name="Wang J."/>
            <person name="Li S."/>
            <person name="Zhang Y."/>
            <person name="Fang M."/>
            <person name="Ma L."/>
            <person name="Zhao Y."/>
            <person name="Jiang S."/>
        </authorList>
    </citation>
    <scope>NUCLEOTIDE SEQUENCE [LARGE SCALE GENOMIC DNA]</scope>
    <source>
        <strain evidence="10">S2</strain>
        <tissue evidence="10">Leaf</tissue>
    </source>
</reference>
<protein>
    <submittedName>
        <fullName evidence="10">Splicing factor 3A subunit 1</fullName>
    </submittedName>
</protein>
<dbReference type="SUPFAM" id="SSF54236">
    <property type="entry name" value="Ubiquitin-like"/>
    <property type="match status" value="1"/>
</dbReference>
<dbReference type="GO" id="GO:0005686">
    <property type="term" value="C:U2 snRNP"/>
    <property type="evidence" value="ECO:0007669"/>
    <property type="project" value="TreeGrafter"/>
</dbReference>
<dbReference type="GO" id="GO:0003723">
    <property type="term" value="F:RNA binding"/>
    <property type="evidence" value="ECO:0007669"/>
    <property type="project" value="InterPro"/>
</dbReference>
<gene>
    <name evidence="10" type="ORF">D8674_001938</name>
</gene>
<feature type="domain" description="SURP motif" evidence="9">
    <location>
        <begin position="41"/>
        <end position="83"/>
    </location>
</feature>
<evidence type="ECO:0000259" key="9">
    <source>
        <dbReference type="PROSITE" id="PS50128"/>
    </source>
</evidence>
<evidence type="ECO:0000256" key="4">
    <source>
        <dbReference type="ARBA" id="ARBA00022737"/>
    </source>
</evidence>
<feature type="region of interest" description="Disordered" evidence="7">
    <location>
        <begin position="94"/>
        <end position="126"/>
    </location>
</feature>
<dbReference type="CDD" id="cd01800">
    <property type="entry name" value="Ubl_SF3a120"/>
    <property type="match status" value="1"/>
</dbReference>
<keyword evidence="6" id="KW-0539">Nucleus</keyword>
<keyword evidence="2" id="KW-0507">mRNA processing</keyword>
<dbReference type="PANTHER" id="PTHR15316">
    <property type="entry name" value="SPLICEOSOME ASSOCIATED PROTEIN 114/SWAP SPLICING FACTOR-RELATED"/>
    <property type="match status" value="1"/>
</dbReference>
<dbReference type="Gene3D" id="3.10.20.90">
    <property type="entry name" value="Phosphatidylinositol 3-kinase Catalytic Subunit, Chain A, domain 1"/>
    <property type="match status" value="1"/>
</dbReference>
<dbReference type="InterPro" id="IPR045146">
    <property type="entry name" value="SF3A1"/>
</dbReference>